<name>A0A0L6JRZ3_9FIRM</name>
<sequence>MNASIDVTPDPSTVEDYYEYSSEEYKVGNNVVIYEFLNNEMKKVTNLAASVSSYGTELFEKADVFNTFIIKLMNRGTDDKLNYIWNKLPKSFSNDISDPDKDKFEIVSKSLNTYIIKILTFIAVPYSNQAIPK</sequence>
<dbReference type="RefSeq" id="WP_036945535.1">
    <property type="nucleotide sequence ID" value="NZ_JQKC01000056.1"/>
</dbReference>
<dbReference type="EMBL" id="LGTC01000001">
    <property type="protein sequence ID" value="KNY28162.1"/>
    <property type="molecule type" value="Genomic_DNA"/>
</dbReference>
<accession>A0A0L6JRZ3</accession>
<dbReference type="Proteomes" id="UP000036923">
    <property type="component" value="Unassembled WGS sequence"/>
</dbReference>
<proteinExistence type="predicted"/>
<comment type="caution">
    <text evidence="1">The sequence shown here is derived from an EMBL/GenBank/DDBJ whole genome shotgun (WGS) entry which is preliminary data.</text>
</comment>
<reference evidence="2" key="1">
    <citation type="submission" date="2015-07" db="EMBL/GenBank/DDBJ databases">
        <title>Near-Complete Genome Sequence of the Cellulolytic Bacterium Bacteroides (Pseudobacteroides) cellulosolvens ATCC 35603.</title>
        <authorList>
            <person name="Dassa B."/>
            <person name="Utturkar S.M."/>
            <person name="Klingeman D.M."/>
            <person name="Hurt R.A."/>
            <person name="Keller M."/>
            <person name="Xu J."/>
            <person name="Reddy Y.H.K."/>
            <person name="Borovok I."/>
            <person name="Grinberg I.R."/>
            <person name="Lamed R."/>
            <person name="Zhivin O."/>
            <person name="Bayer E.A."/>
            <person name="Brown S.D."/>
        </authorList>
    </citation>
    <scope>NUCLEOTIDE SEQUENCE [LARGE SCALE GENOMIC DNA]</scope>
    <source>
        <strain evidence="2">DSM 2933</strain>
    </source>
</reference>
<dbReference type="AlphaFoldDB" id="A0A0L6JRZ3"/>
<keyword evidence="2" id="KW-1185">Reference proteome</keyword>
<evidence type="ECO:0000313" key="1">
    <source>
        <dbReference type="EMBL" id="KNY28162.1"/>
    </source>
</evidence>
<organism evidence="1 2">
    <name type="scientific">Pseudobacteroides cellulosolvens ATCC 35603 = DSM 2933</name>
    <dbReference type="NCBI Taxonomy" id="398512"/>
    <lineage>
        <taxon>Bacteria</taxon>
        <taxon>Bacillati</taxon>
        <taxon>Bacillota</taxon>
        <taxon>Clostridia</taxon>
        <taxon>Eubacteriales</taxon>
        <taxon>Oscillospiraceae</taxon>
        <taxon>Pseudobacteroides</taxon>
    </lineage>
</organism>
<gene>
    <name evidence="1" type="ORF">Bccel_3436</name>
</gene>
<protein>
    <submittedName>
        <fullName evidence="1">Uncharacterized protein</fullName>
    </submittedName>
</protein>
<evidence type="ECO:0000313" key="2">
    <source>
        <dbReference type="Proteomes" id="UP000036923"/>
    </source>
</evidence>